<name>A0ABT8W5I3_9FLAO</name>
<keyword evidence="4" id="KW-1185">Reference proteome</keyword>
<dbReference type="PANTHER" id="PTHR35532:SF5">
    <property type="entry name" value="CARBOHYDRATE-BINDING DOMAIN-CONTAINING PROTEIN"/>
    <property type="match status" value="1"/>
</dbReference>
<dbReference type="InterPro" id="IPR038765">
    <property type="entry name" value="Papain-like_cys_pep_sf"/>
</dbReference>
<proteinExistence type="predicted"/>
<dbReference type="Proteomes" id="UP001176883">
    <property type="component" value="Unassembled WGS sequence"/>
</dbReference>
<evidence type="ECO:0000256" key="1">
    <source>
        <dbReference type="SAM" id="SignalP"/>
    </source>
</evidence>
<organism evidence="3 4">
    <name type="scientific">Flavivirga aquimarina</name>
    <dbReference type="NCBI Taxonomy" id="2027862"/>
    <lineage>
        <taxon>Bacteria</taxon>
        <taxon>Pseudomonadati</taxon>
        <taxon>Bacteroidota</taxon>
        <taxon>Flavobacteriia</taxon>
        <taxon>Flavobacteriales</taxon>
        <taxon>Flavobacteriaceae</taxon>
        <taxon>Flavivirga</taxon>
    </lineage>
</organism>
<dbReference type="Pfam" id="PF01841">
    <property type="entry name" value="Transglut_core"/>
    <property type="match status" value="1"/>
</dbReference>
<feature type="signal peptide" evidence="1">
    <location>
        <begin position="1"/>
        <end position="20"/>
    </location>
</feature>
<keyword evidence="1" id="KW-0732">Signal</keyword>
<feature type="chain" id="PRO_5045723488" evidence="1">
    <location>
        <begin position="21"/>
        <end position="516"/>
    </location>
</feature>
<gene>
    <name evidence="3" type="ORF">Q4Q35_01005</name>
</gene>
<protein>
    <submittedName>
        <fullName evidence="3">Transglutaminase-like domain-containing protein</fullName>
    </submittedName>
</protein>
<dbReference type="SUPFAM" id="SSF54001">
    <property type="entry name" value="Cysteine proteinases"/>
    <property type="match status" value="1"/>
</dbReference>
<evidence type="ECO:0000259" key="2">
    <source>
        <dbReference type="Pfam" id="PF01841"/>
    </source>
</evidence>
<dbReference type="RefSeq" id="WP_303276055.1">
    <property type="nucleotide sequence ID" value="NZ_JAUOEK010000020.1"/>
</dbReference>
<dbReference type="EMBL" id="JAUOEK010000020">
    <property type="protein sequence ID" value="MDO5968374.1"/>
    <property type="molecule type" value="Genomic_DNA"/>
</dbReference>
<sequence length="516" mass="60458">MSRKAILTISFFLGSLFLFSQSLEDTLELFKENKQNLQTVLSHYSKNGEEEKYQAALFLIKNMPIHKSINYQWINIDKNKAINFTEFDFPDYKLAFKYLKKLNDSIKIRPKKNVEYDVNSISSEFLIKNIDAAFLEWKKNIWSKGYSFETFCEYILPYRSLTEPLENWREDYKVLANRTKYMIDDVTDPVAICTQIISSLDEFTFINKRPDPIPFLSPSQMLFRRQGSCPDLANFALMVCRSKGIAATFDFTPHYAASSNRHFWNTVVDTNGNHIPFNSNAINDANDCLPYIYNANRKRLGKVFRKTFSIQENTLANIIPLLKIPKGALRDKNIKDVTSEYVEVSNLSVNNNKFNDSIAYINVFNLGEWKVIDWGKENMNMMTFQNMGRDLVYLPSTYSKGKMTYLSHPFLIDKEGEQYELIPDTTSTFSGTLSRFNERKTDYIDFNTLEIIEGEKYRLFYWDNGWKKIGTSIAKNKEVFFENIPSNALFRLVPEKEDRFERIFMIESKTNQIVWY</sequence>
<accession>A0ABT8W5I3</accession>
<reference evidence="3" key="1">
    <citation type="submission" date="2023-07" db="EMBL/GenBank/DDBJ databases">
        <title>Two novel species in the genus Flavivirga.</title>
        <authorList>
            <person name="Kwon K."/>
        </authorList>
    </citation>
    <scope>NUCLEOTIDE SEQUENCE</scope>
    <source>
        <strain evidence="3">KCTC 52353</strain>
    </source>
</reference>
<evidence type="ECO:0000313" key="4">
    <source>
        <dbReference type="Proteomes" id="UP001176883"/>
    </source>
</evidence>
<feature type="domain" description="Transglutaminase-like" evidence="2">
    <location>
        <begin position="217"/>
        <end position="277"/>
    </location>
</feature>
<comment type="caution">
    <text evidence="3">The sequence shown here is derived from an EMBL/GenBank/DDBJ whole genome shotgun (WGS) entry which is preliminary data.</text>
</comment>
<dbReference type="InterPro" id="IPR002931">
    <property type="entry name" value="Transglutaminase-like"/>
</dbReference>
<dbReference type="PANTHER" id="PTHR35532">
    <property type="entry name" value="SIMILAR TO POLYHYDROXYALKANOATE DEPOLYMERASE"/>
    <property type="match status" value="1"/>
</dbReference>
<evidence type="ECO:0000313" key="3">
    <source>
        <dbReference type="EMBL" id="MDO5968374.1"/>
    </source>
</evidence>